<dbReference type="EMBL" id="CP003349">
    <property type="protein sequence ID" value="AFD08603.1"/>
    <property type="molecule type" value="Genomic_DNA"/>
</dbReference>
<dbReference type="STRING" id="929556.Solca_3599"/>
<dbReference type="Gene3D" id="3.10.180.10">
    <property type="entry name" value="2,3-Dihydroxybiphenyl 1,2-Dioxygenase, domain 1"/>
    <property type="match status" value="1"/>
</dbReference>
<name>H8KLA1_SOLCM</name>
<sequence>MKTKNFELQFTQIAWVVKDIKVTEKVLRETMGIANFSSPEIIRLRDFGGTHYGEPSDAESLVSIAYTGETFIELIQPISGRSIFQDYLDKNPAGGVHHIAYSLPVANLDQVISEMAAKGFHVVTSVNHPIAKIVFFDTSKDTGVFTEIMGITEEGEKAVQKMKR</sequence>
<proteinExistence type="predicted"/>
<accession>H8KLA1</accession>
<evidence type="ECO:0000259" key="1">
    <source>
        <dbReference type="PROSITE" id="PS51819"/>
    </source>
</evidence>
<dbReference type="InterPro" id="IPR037523">
    <property type="entry name" value="VOC_core"/>
</dbReference>
<feature type="domain" description="VOC" evidence="1">
    <location>
        <begin position="9"/>
        <end position="151"/>
    </location>
</feature>
<evidence type="ECO:0000313" key="3">
    <source>
        <dbReference type="Proteomes" id="UP000007590"/>
    </source>
</evidence>
<reference evidence="2" key="1">
    <citation type="submission" date="2012-02" db="EMBL/GenBank/DDBJ databases">
        <title>The complete genome of Solitalea canadensis DSM 3403.</title>
        <authorList>
            <consortium name="US DOE Joint Genome Institute (JGI-PGF)"/>
            <person name="Lucas S."/>
            <person name="Copeland A."/>
            <person name="Lapidus A."/>
            <person name="Glavina del Rio T."/>
            <person name="Dalin E."/>
            <person name="Tice H."/>
            <person name="Bruce D."/>
            <person name="Goodwin L."/>
            <person name="Pitluck S."/>
            <person name="Peters L."/>
            <person name="Ovchinnikova G."/>
            <person name="Lu M."/>
            <person name="Kyrpides N."/>
            <person name="Mavromatis K."/>
            <person name="Ivanova N."/>
            <person name="Brettin T."/>
            <person name="Detter J.C."/>
            <person name="Han C."/>
            <person name="Larimer F."/>
            <person name="Land M."/>
            <person name="Hauser L."/>
            <person name="Markowitz V."/>
            <person name="Cheng J.-F."/>
            <person name="Hugenholtz P."/>
            <person name="Woyke T."/>
            <person name="Wu D."/>
            <person name="Spring S."/>
            <person name="Schroeder M."/>
            <person name="Kopitz M."/>
            <person name="Brambilla E."/>
            <person name="Klenk H.-P."/>
            <person name="Eisen J.A."/>
        </authorList>
    </citation>
    <scope>NUCLEOTIDE SEQUENCE</scope>
    <source>
        <strain evidence="2">DSM 3403</strain>
    </source>
</reference>
<dbReference type="KEGG" id="scn:Solca_3599"/>
<dbReference type="Proteomes" id="UP000007590">
    <property type="component" value="Chromosome"/>
</dbReference>
<dbReference type="SUPFAM" id="SSF54593">
    <property type="entry name" value="Glyoxalase/Bleomycin resistance protein/Dihydroxybiphenyl dioxygenase"/>
    <property type="match status" value="1"/>
</dbReference>
<protein>
    <recommendedName>
        <fullName evidence="1">VOC domain-containing protein</fullName>
    </recommendedName>
</protein>
<dbReference type="PROSITE" id="PS51819">
    <property type="entry name" value="VOC"/>
    <property type="match status" value="1"/>
</dbReference>
<dbReference type="Pfam" id="PF13669">
    <property type="entry name" value="Glyoxalase_4"/>
    <property type="match status" value="1"/>
</dbReference>
<organism evidence="2 3">
    <name type="scientific">Solitalea canadensis (strain ATCC 29591 / DSM 3403 / JCM 21819 / LMG 8368 / NBRC 15130 / NCIMB 12057 / USAM 9D)</name>
    <name type="common">Flexibacter canadensis</name>
    <dbReference type="NCBI Taxonomy" id="929556"/>
    <lineage>
        <taxon>Bacteria</taxon>
        <taxon>Pseudomonadati</taxon>
        <taxon>Bacteroidota</taxon>
        <taxon>Sphingobacteriia</taxon>
        <taxon>Sphingobacteriales</taxon>
        <taxon>Sphingobacteriaceae</taxon>
        <taxon>Solitalea</taxon>
    </lineage>
</organism>
<dbReference type="InterPro" id="IPR029068">
    <property type="entry name" value="Glyas_Bleomycin-R_OHBP_Dase"/>
</dbReference>
<dbReference type="AlphaFoldDB" id="H8KLA1"/>
<dbReference type="RefSeq" id="WP_014681826.1">
    <property type="nucleotide sequence ID" value="NC_017770.1"/>
</dbReference>
<dbReference type="eggNOG" id="COG0346">
    <property type="taxonomic scope" value="Bacteria"/>
</dbReference>
<evidence type="ECO:0000313" key="2">
    <source>
        <dbReference type="EMBL" id="AFD08603.1"/>
    </source>
</evidence>
<dbReference type="OrthoDB" id="9788468at2"/>
<keyword evidence="3" id="KW-1185">Reference proteome</keyword>
<dbReference type="HOGENOM" id="CLU_046006_3_1_10"/>
<gene>
    <name evidence="2" type="ordered locus">Solca_3599</name>
</gene>